<evidence type="ECO:0000256" key="2">
    <source>
        <dbReference type="ARBA" id="ARBA00022448"/>
    </source>
</evidence>
<comment type="cofactor">
    <cofactor evidence="1">
        <name>Fe(3+)</name>
        <dbReference type="ChEBI" id="CHEBI:29034"/>
    </cofactor>
</comment>
<dbReference type="Gene3D" id="3.60.21.40">
    <property type="entry name" value="GpdQ, catalytic alpha/beta sandwich domain"/>
    <property type="match status" value="1"/>
</dbReference>
<dbReference type="GO" id="GO:0016491">
    <property type="term" value="F:oxidoreductase activity"/>
    <property type="evidence" value="ECO:0007669"/>
    <property type="project" value="InterPro"/>
</dbReference>
<name>A0AB73T2C5_9FIRM</name>
<evidence type="ECO:0000259" key="5">
    <source>
        <dbReference type="PROSITE" id="PS50905"/>
    </source>
</evidence>
<dbReference type="PROSITE" id="PS50905">
    <property type="entry name" value="FERRITIN_LIKE"/>
    <property type="match status" value="1"/>
</dbReference>
<dbReference type="PROSITE" id="PS50903">
    <property type="entry name" value="RUBREDOXIN_LIKE"/>
    <property type="match status" value="1"/>
</dbReference>
<sequence length="422" mass="47361">MYFKKAEQELIKTDKLKSFSVIGDPGCEGVGIVMMQTYASALTAAEDDDMILIAGDMVPAGNRHFYETAKNLTEAVAKKDVYTLKGNHDTGDYEKYCGLADYVIRGKDFSIAVLDNASRRFSDKGLELLGRELEEQEVKQVVIAFHIPVPNHFTGNAVSDEEFARLRKVYGPYKDKVSYLLCGHVHSRFEDEVDGIPFICTGGGGAFIEDVSEDIRACDVDHHIVRFFLKEGKLSHRVVDLEGIPYSREVQDKVLREEIEGALAGELMAHFKYLTYADRARRRGYEKTANLFEALAESEYRHARSFYNLIEKHTAFTSEADKYTAREKFEAENLYPMLSEYASGQGKILCSQAFSDAGEAEKVHARLLSEVSENIEGYPHDTIYVCPVCGYVMAGEQAPERCPVCGAPSKSFKKFSEAQNRD</sequence>
<dbReference type="SUPFAM" id="SSF56300">
    <property type="entry name" value="Metallo-dependent phosphatases"/>
    <property type="match status" value="1"/>
</dbReference>
<protein>
    <submittedName>
        <fullName evidence="6">Rubrerythrin</fullName>
    </submittedName>
</protein>
<dbReference type="InterPro" id="IPR042283">
    <property type="entry name" value="GpdQ_catalytic"/>
</dbReference>
<evidence type="ECO:0000313" key="6">
    <source>
        <dbReference type="EMBL" id="PWJ74665.1"/>
    </source>
</evidence>
<dbReference type="InterPro" id="IPR009040">
    <property type="entry name" value="Ferritin-like_diiron"/>
</dbReference>
<proteinExistence type="predicted"/>
<dbReference type="Gene3D" id="3.30.750.180">
    <property type="entry name" value="GpdQ, beta-strand dimerisation domain"/>
    <property type="match status" value="1"/>
</dbReference>
<evidence type="ECO:0000256" key="1">
    <source>
        <dbReference type="ARBA" id="ARBA00001965"/>
    </source>
</evidence>
<dbReference type="InterPro" id="IPR029052">
    <property type="entry name" value="Metallo-depent_PP-like"/>
</dbReference>
<dbReference type="CDD" id="cd00838">
    <property type="entry name" value="MPP_superfamily"/>
    <property type="match status" value="1"/>
</dbReference>
<keyword evidence="2" id="KW-0813">Transport</keyword>
<dbReference type="InterPro" id="IPR052753">
    <property type="entry name" value="Rbr2/Nigerythrin"/>
</dbReference>
<dbReference type="EMBL" id="QGGY01000008">
    <property type="protein sequence ID" value="PWJ74665.1"/>
    <property type="molecule type" value="Genomic_DNA"/>
</dbReference>
<dbReference type="SUPFAM" id="SSF57802">
    <property type="entry name" value="Rubredoxin-like"/>
    <property type="match status" value="1"/>
</dbReference>
<organism evidence="6 7">
    <name type="scientific">Murimonas intestini</name>
    <dbReference type="NCBI Taxonomy" id="1337051"/>
    <lineage>
        <taxon>Bacteria</taxon>
        <taxon>Bacillati</taxon>
        <taxon>Bacillota</taxon>
        <taxon>Clostridia</taxon>
        <taxon>Lachnospirales</taxon>
        <taxon>Lachnospiraceae</taxon>
        <taxon>Murimonas</taxon>
    </lineage>
</organism>
<reference evidence="6 7" key="1">
    <citation type="submission" date="2018-05" db="EMBL/GenBank/DDBJ databases">
        <authorList>
            <person name="Goeker M."/>
            <person name="Huntemann M."/>
            <person name="Clum A."/>
            <person name="Pillay M."/>
            <person name="Palaniappan K."/>
            <person name="Varghese N."/>
            <person name="Mikhailova N."/>
            <person name="Stamatis D."/>
            <person name="Reddy T."/>
            <person name="Daum C."/>
            <person name="Shapiro N."/>
            <person name="Ivanova N."/>
            <person name="Kyrpides N."/>
            <person name="Woyke T."/>
        </authorList>
    </citation>
    <scope>NUCLEOTIDE SEQUENCE [LARGE SCALE GENOMIC DNA]</scope>
    <source>
        <strain evidence="6 7">DSM 26524</strain>
    </source>
</reference>
<dbReference type="PANTHER" id="PTHR33746:SF4">
    <property type="entry name" value="RUBRERYTHRIN"/>
    <property type="match status" value="1"/>
</dbReference>
<evidence type="ECO:0000313" key="7">
    <source>
        <dbReference type="Proteomes" id="UP000245412"/>
    </source>
</evidence>
<comment type="caution">
    <text evidence="6">The sequence shown here is derived from an EMBL/GenBank/DDBJ whole genome shotgun (WGS) entry which is preliminary data.</text>
</comment>
<dbReference type="CDD" id="cd00729">
    <property type="entry name" value="rubredoxin_SM"/>
    <property type="match status" value="1"/>
</dbReference>
<dbReference type="InterPro" id="IPR012347">
    <property type="entry name" value="Ferritin-like"/>
</dbReference>
<feature type="domain" description="Rubredoxin-like" evidence="4">
    <location>
        <begin position="381"/>
        <end position="415"/>
    </location>
</feature>
<dbReference type="InterPro" id="IPR042281">
    <property type="entry name" value="GpdQ_beta-strand"/>
</dbReference>
<feature type="domain" description="Ferritin-like diiron" evidence="5">
    <location>
        <begin position="249"/>
        <end position="379"/>
    </location>
</feature>
<dbReference type="Pfam" id="PF21349">
    <property type="entry name" value="RUBY_RBDX"/>
    <property type="match status" value="1"/>
</dbReference>
<dbReference type="Pfam" id="PF00149">
    <property type="entry name" value="Metallophos"/>
    <property type="match status" value="1"/>
</dbReference>
<dbReference type="InterPro" id="IPR004843">
    <property type="entry name" value="Calcineurin-like_PHP"/>
</dbReference>
<dbReference type="GO" id="GO:0005506">
    <property type="term" value="F:iron ion binding"/>
    <property type="evidence" value="ECO:0007669"/>
    <property type="project" value="InterPro"/>
</dbReference>
<dbReference type="PANTHER" id="PTHR33746">
    <property type="entry name" value="RUBRERYTHRIN"/>
    <property type="match status" value="1"/>
</dbReference>
<dbReference type="InterPro" id="IPR003251">
    <property type="entry name" value="Rr_diiron-bd_dom"/>
</dbReference>
<gene>
    <name evidence="6" type="ORF">C7383_10895</name>
</gene>
<dbReference type="Gene3D" id="1.20.1260.10">
    <property type="match status" value="1"/>
</dbReference>
<dbReference type="RefSeq" id="WP_109627336.1">
    <property type="nucleotide sequence ID" value="NZ_JANKBI010000006.1"/>
</dbReference>
<dbReference type="SUPFAM" id="SSF47240">
    <property type="entry name" value="Ferritin-like"/>
    <property type="match status" value="1"/>
</dbReference>
<dbReference type="AlphaFoldDB" id="A0AB73T2C5"/>
<evidence type="ECO:0000259" key="4">
    <source>
        <dbReference type="PROSITE" id="PS50903"/>
    </source>
</evidence>
<dbReference type="InterPro" id="IPR024934">
    <property type="entry name" value="Rubredoxin-like_dom"/>
</dbReference>
<dbReference type="InterPro" id="IPR009078">
    <property type="entry name" value="Ferritin-like_SF"/>
</dbReference>
<dbReference type="Proteomes" id="UP000245412">
    <property type="component" value="Unassembled WGS sequence"/>
</dbReference>
<dbReference type="Pfam" id="PF02915">
    <property type="entry name" value="Rubrerythrin"/>
    <property type="match status" value="1"/>
</dbReference>
<keyword evidence="3" id="KW-0249">Electron transport</keyword>
<evidence type="ECO:0000256" key="3">
    <source>
        <dbReference type="ARBA" id="ARBA00022982"/>
    </source>
</evidence>
<dbReference type="InterPro" id="IPR048574">
    <property type="entry name" value="RUBY_RBDX"/>
</dbReference>
<accession>A0AB73T2C5</accession>
<keyword evidence="7" id="KW-1185">Reference proteome</keyword>
<dbReference type="Gene3D" id="2.20.28.10">
    <property type="match status" value="1"/>
</dbReference>
<dbReference type="GO" id="GO:0016787">
    <property type="term" value="F:hydrolase activity"/>
    <property type="evidence" value="ECO:0007669"/>
    <property type="project" value="InterPro"/>
</dbReference>